<keyword evidence="7" id="KW-1185">Reference proteome</keyword>
<dbReference type="InterPro" id="IPR004799">
    <property type="entry name" value="Periplasmic_diS_OxRdtase_DsbE"/>
</dbReference>
<dbReference type="PROSITE" id="PS00194">
    <property type="entry name" value="THIOREDOXIN_1"/>
    <property type="match status" value="1"/>
</dbReference>
<organism evidence="6 7">
    <name type="scientific">Dongia sedimenti</name>
    <dbReference type="NCBI Taxonomy" id="3064282"/>
    <lineage>
        <taxon>Bacteria</taxon>
        <taxon>Pseudomonadati</taxon>
        <taxon>Pseudomonadota</taxon>
        <taxon>Alphaproteobacteria</taxon>
        <taxon>Rhodospirillales</taxon>
        <taxon>Dongiaceae</taxon>
        <taxon>Dongia</taxon>
    </lineage>
</organism>
<dbReference type="InterPro" id="IPR017937">
    <property type="entry name" value="Thioredoxin_CS"/>
</dbReference>
<dbReference type="EMBL" id="JAUYVI010000004">
    <property type="protein sequence ID" value="MDQ7248493.1"/>
    <property type="molecule type" value="Genomic_DNA"/>
</dbReference>
<dbReference type="RefSeq" id="WP_379955974.1">
    <property type="nucleotide sequence ID" value="NZ_JAUYVI010000004.1"/>
</dbReference>
<evidence type="ECO:0000256" key="4">
    <source>
        <dbReference type="ARBA" id="ARBA00023284"/>
    </source>
</evidence>
<dbReference type="InterPro" id="IPR050553">
    <property type="entry name" value="Thioredoxin_ResA/DsbE_sf"/>
</dbReference>
<evidence type="ECO:0000256" key="1">
    <source>
        <dbReference type="ARBA" id="ARBA00004196"/>
    </source>
</evidence>
<evidence type="ECO:0000256" key="3">
    <source>
        <dbReference type="ARBA" id="ARBA00023157"/>
    </source>
</evidence>
<reference evidence="7" key="1">
    <citation type="submission" date="2023-08" db="EMBL/GenBank/DDBJ databases">
        <title>Rhodospirillaceae gen. nov., a novel taxon isolated from the Yangtze River Yuezi River estuary sludge.</title>
        <authorList>
            <person name="Ruan L."/>
        </authorList>
    </citation>
    <scope>NUCLEOTIDE SEQUENCE [LARGE SCALE GENOMIC DNA]</scope>
    <source>
        <strain evidence="7">R-7</strain>
    </source>
</reference>
<comment type="caution">
    <text evidence="6">The sequence shown here is derived from an EMBL/GenBank/DDBJ whole genome shotgun (WGS) entry which is preliminary data.</text>
</comment>
<name>A0ABU0YL90_9PROT</name>
<proteinExistence type="predicted"/>
<keyword evidence="3" id="KW-1015">Disulfide bond</keyword>
<keyword evidence="2" id="KW-0201">Cytochrome c-type biogenesis</keyword>
<dbReference type="InterPro" id="IPR036249">
    <property type="entry name" value="Thioredoxin-like_sf"/>
</dbReference>
<gene>
    <name evidence="6" type="ORF">Q8A70_12485</name>
</gene>
<feature type="domain" description="Thioredoxin" evidence="5">
    <location>
        <begin position="36"/>
        <end position="174"/>
    </location>
</feature>
<comment type="subcellular location">
    <subcellularLocation>
        <location evidence="1">Cell envelope</location>
    </subcellularLocation>
</comment>
<protein>
    <submittedName>
        <fullName evidence="6">DsbE family thiol:disulfide interchange protein</fullName>
    </submittedName>
</protein>
<dbReference type="Proteomes" id="UP001230156">
    <property type="component" value="Unassembled WGS sequence"/>
</dbReference>
<keyword evidence="4" id="KW-0676">Redox-active center</keyword>
<dbReference type="PANTHER" id="PTHR42852">
    <property type="entry name" value="THIOL:DISULFIDE INTERCHANGE PROTEIN DSBE"/>
    <property type="match status" value="1"/>
</dbReference>
<sequence>MRRLLYALPILLLALFGWLAWRGLAPDRDPSALPSALIGKPVPQFDLPPLAADAAKLTAADVAGHVTVINFFASWCLPCKAEHPLLFELGKDYGVPVYGIAFKDRPADTAKYIQDMGSPYAKIGLDEGGRTGLDFGLMGVPETFILDKTGIVRYRLPMPLDADRMRNEIGPLLKSLQQ</sequence>
<dbReference type="Pfam" id="PF00578">
    <property type="entry name" value="AhpC-TSA"/>
    <property type="match status" value="1"/>
</dbReference>
<evidence type="ECO:0000259" key="5">
    <source>
        <dbReference type="PROSITE" id="PS51352"/>
    </source>
</evidence>
<dbReference type="InterPro" id="IPR000866">
    <property type="entry name" value="AhpC/TSA"/>
</dbReference>
<dbReference type="Gene3D" id="3.40.30.10">
    <property type="entry name" value="Glutaredoxin"/>
    <property type="match status" value="1"/>
</dbReference>
<dbReference type="SUPFAM" id="SSF52833">
    <property type="entry name" value="Thioredoxin-like"/>
    <property type="match status" value="1"/>
</dbReference>
<dbReference type="PANTHER" id="PTHR42852:SF6">
    <property type="entry name" value="THIOL:DISULFIDE INTERCHANGE PROTEIN DSBE"/>
    <property type="match status" value="1"/>
</dbReference>
<dbReference type="NCBIfam" id="TIGR00385">
    <property type="entry name" value="dsbE"/>
    <property type="match status" value="1"/>
</dbReference>
<evidence type="ECO:0000313" key="7">
    <source>
        <dbReference type="Proteomes" id="UP001230156"/>
    </source>
</evidence>
<evidence type="ECO:0000256" key="2">
    <source>
        <dbReference type="ARBA" id="ARBA00022748"/>
    </source>
</evidence>
<accession>A0ABU0YL90</accession>
<evidence type="ECO:0000313" key="6">
    <source>
        <dbReference type="EMBL" id="MDQ7248493.1"/>
    </source>
</evidence>
<dbReference type="PROSITE" id="PS51352">
    <property type="entry name" value="THIOREDOXIN_2"/>
    <property type="match status" value="1"/>
</dbReference>
<dbReference type="InterPro" id="IPR013766">
    <property type="entry name" value="Thioredoxin_domain"/>
</dbReference>